<dbReference type="PROSITE" id="PS51257">
    <property type="entry name" value="PROKAR_LIPOPROTEIN"/>
    <property type="match status" value="1"/>
</dbReference>
<organism evidence="2 3">
    <name type="scientific">Chitinophaga jiangningensis</name>
    <dbReference type="NCBI Taxonomy" id="1419482"/>
    <lineage>
        <taxon>Bacteria</taxon>
        <taxon>Pseudomonadati</taxon>
        <taxon>Bacteroidota</taxon>
        <taxon>Chitinophagia</taxon>
        <taxon>Chitinophagales</taxon>
        <taxon>Chitinophagaceae</taxon>
        <taxon>Chitinophaga</taxon>
    </lineage>
</organism>
<dbReference type="SMART" id="SM00867">
    <property type="entry name" value="YceI"/>
    <property type="match status" value="1"/>
</dbReference>
<proteinExistence type="predicted"/>
<gene>
    <name evidence="2" type="ORF">SAMN05444266_107187</name>
</gene>
<dbReference type="STRING" id="1419482.SAMN05444266_107187"/>
<dbReference type="OrthoDB" id="951410at2"/>
<dbReference type="Pfam" id="PF04264">
    <property type="entry name" value="YceI"/>
    <property type="match status" value="1"/>
</dbReference>
<dbReference type="PANTHER" id="PTHR34406">
    <property type="entry name" value="PROTEIN YCEI"/>
    <property type="match status" value="1"/>
</dbReference>
<feature type="domain" description="Lipid/polyisoprenoid-binding YceI-like" evidence="1">
    <location>
        <begin position="42"/>
        <end position="220"/>
    </location>
</feature>
<reference evidence="2 3" key="1">
    <citation type="submission" date="2016-11" db="EMBL/GenBank/DDBJ databases">
        <authorList>
            <person name="Jaros S."/>
            <person name="Januszkiewicz K."/>
            <person name="Wedrychowicz H."/>
        </authorList>
    </citation>
    <scope>NUCLEOTIDE SEQUENCE [LARGE SCALE GENOMIC DNA]</scope>
    <source>
        <strain evidence="2 3">DSM 27406</strain>
    </source>
</reference>
<dbReference type="SUPFAM" id="SSF101874">
    <property type="entry name" value="YceI-like"/>
    <property type="match status" value="1"/>
</dbReference>
<name>A0A1M7HDJ1_9BACT</name>
<dbReference type="InterPro" id="IPR036761">
    <property type="entry name" value="TTHA0802/YceI-like_sf"/>
</dbReference>
<dbReference type="InterPro" id="IPR007372">
    <property type="entry name" value="Lipid/polyisoprenoid-bd_YceI"/>
</dbReference>
<dbReference type="EMBL" id="FRBL01000007">
    <property type="protein sequence ID" value="SHM26413.1"/>
    <property type="molecule type" value="Genomic_DNA"/>
</dbReference>
<protein>
    <submittedName>
        <fullName evidence="2">Polyisoprenoid-binding protein YceI</fullName>
    </submittedName>
</protein>
<dbReference type="PANTHER" id="PTHR34406:SF1">
    <property type="entry name" value="PROTEIN YCEI"/>
    <property type="match status" value="1"/>
</dbReference>
<accession>A0A1M7HDJ1</accession>
<evidence type="ECO:0000259" key="1">
    <source>
        <dbReference type="SMART" id="SM00867"/>
    </source>
</evidence>
<keyword evidence="3" id="KW-1185">Reference proteome</keyword>
<evidence type="ECO:0000313" key="2">
    <source>
        <dbReference type="EMBL" id="SHM26413.1"/>
    </source>
</evidence>
<evidence type="ECO:0000313" key="3">
    <source>
        <dbReference type="Proteomes" id="UP000184420"/>
    </source>
</evidence>
<sequence>MTKRIAYTIFLLIILAACQEAPRADKAKVGDVQKVKVGEGHAYLVDTATSIIGWIGTKPTGKHHGTVKVLSGVIYVKDSIVTAAQFVINMKTMENVDLAADTSMKNKLERELKGPLFFDVAQFPTASFEMTAIEPFKPAVDEDLNLKDATHTIKGNFTIKGVTKNISFPAILTFLPGKVSAMASFNIDRTLWGITYRADKSVQDKLINSLVNISFTVNANR</sequence>
<dbReference type="RefSeq" id="WP_073084176.1">
    <property type="nucleotide sequence ID" value="NZ_FRBL01000007.1"/>
</dbReference>
<dbReference type="Proteomes" id="UP000184420">
    <property type="component" value="Unassembled WGS sequence"/>
</dbReference>
<dbReference type="AlphaFoldDB" id="A0A1M7HDJ1"/>
<dbReference type="Gene3D" id="2.40.128.110">
    <property type="entry name" value="Lipid/polyisoprenoid-binding, YceI-like"/>
    <property type="match status" value="1"/>
</dbReference>